<dbReference type="EMBL" id="CP005834">
    <property type="protein sequence ID" value="AHH08947.1"/>
    <property type="molecule type" value="Genomic_DNA"/>
</dbReference>
<dbReference type="PROSITE" id="PS51257">
    <property type="entry name" value="PROKAR_LIPOPROTEIN"/>
    <property type="match status" value="1"/>
</dbReference>
<name>W5SPZ8_BORAN</name>
<organism evidence="1">
    <name type="scientific">Borrelia anserina BA2</name>
    <dbReference type="NCBI Taxonomy" id="1313293"/>
    <lineage>
        <taxon>Bacteria</taxon>
        <taxon>Pseudomonadati</taxon>
        <taxon>Spirochaetota</taxon>
        <taxon>Spirochaetia</taxon>
        <taxon>Spirochaetales</taxon>
        <taxon>Borreliaceae</taxon>
        <taxon>Borrelia</taxon>
    </lineage>
</organism>
<reference evidence="1" key="1">
    <citation type="submission" date="2013-04" db="EMBL/GenBank/DDBJ databases">
        <title>Comparative Genomics of Relapsing Fever Spirochetes.</title>
        <authorList>
            <person name="Schwan T.G."/>
            <person name="Raffel S.J."/>
            <person name="Porcella S.F."/>
            <person name="Martens C.A."/>
            <person name="Bruno D.P."/>
            <person name="Rickefs S.M."/>
            <person name="Barbian K.B."/>
        </authorList>
    </citation>
    <scope>NUCLEOTIDE SEQUENCE</scope>
    <source>
        <strain evidence="1">BA2</strain>
        <plasmid evidence="1">unnamed</plasmid>
    </source>
</reference>
<keyword evidence="1" id="KW-0614">Plasmid</keyword>
<protein>
    <submittedName>
        <fullName evidence="1">Uncharacterized protein</fullName>
    </submittedName>
</protein>
<dbReference type="HOGENOM" id="CLU_020855_3_0_12"/>
<sequence length="434" mass="49737">MVLKRLNLKRRYLMVKVKVKNYILFFLLLSMGCNNTDTGRFQDVALALSKGNLLGKSLVKMDLLTEGLLIEEGLFEKDVLKRELVEVDGGKSDLKKGTGENSVVKVDVGSKKVDAELEDDIELKIQNLLDEFKLSDQQRAIIMDLKCVLTDPSIGNDEGYKTYSREEFYDLLNHTGNANSSLMSKVTFVDSMTAYIMPIFYELREIEGFIEHMEDGERKQAFGDKLTLKLQRYQLGLKGCFTVQKDDSVYIRLLSNLYTYGNLLKGWFRDIKDDDASISEFEKIYAEMSVDEQEIIDYMRSVAMKNYTGFMKDRRYLYNHDEIGSYRLLVEFGATRLKKICDVLKVIVEARVAVANIKDRSSVLYLGLSGPLYHYMNGFAAYLKGVFNLSSSVDEMYTKILDSFDGDKFNLYNMVHVKERALAIIESEKEHGVI</sequence>
<evidence type="ECO:0000313" key="1">
    <source>
        <dbReference type="EMBL" id="AHH08947.1"/>
    </source>
</evidence>
<dbReference type="AlphaFoldDB" id="W5SPZ8"/>
<accession>W5SPZ8</accession>
<gene>
    <name evidence="1" type="ORF">BAN_0005802</name>
</gene>
<dbReference type="NCBIfam" id="NF047534">
    <property type="entry name" value="lipo_BTA121_dup"/>
    <property type="match status" value="2"/>
</dbReference>
<proteinExistence type="predicted"/>
<geneLocation type="plasmid" evidence="1">
    <name>unnamed</name>
</geneLocation>